<keyword evidence="3" id="KW-0805">Transcription regulation</keyword>
<dbReference type="RefSeq" id="WP_009210031.1">
    <property type="nucleotide sequence ID" value="NZ_BBWP01000042.1"/>
</dbReference>
<evidence type="ECO:0000256" key="5">
    <source>
        <dbReference type="ARBA" id="ARBA00023163"/>
    </source>
</evidence>
<dbReference type="PROSITE" id="PS50949">
    <property type="entry name" value="HTH_GNTR"/>
    <property type="match status" value="1"/>
</dbReference>
<dbReference type="Gene3D" id="1.10.10.10">
    <property type="entry name" value="Winged helix-like DNA-binding domain superfamily/Winged helix DNA-binding domain"/>
    <property type="match status" value="1"/>
</dbReference>
<dbReference type="InterPro" id="IPR015422">
    <property type="entry name" value="PyrdxlP-dep_Trfase_small"/>
</dbReference>
<dbReference type="EMBL" id="AAPJ01000001">
    <property type="protein sequence ID" value="EAS51391.1"/>
    <property type="molecule type" value="Genomic_DNA"/>
</dbReference>
<organism evidence="7 8">
    <name type="scientific">Aurantimonas manganoxydans (strain ATCC BAA-1229 / DSM 21871 / SI85-9A1)</name>
    <dbReference type="NCBI Taxonomy" id="287752"/>
    <lineage>
        <taxon>Bacteria</taxon>
        <taxon>Pseudomonadati</taxon>
        <taxon>Pseudomonadota</taxon>
        <taxon>Alphaproteobacteria</taxon>
        <taxon>Hyphomicrobiales</taxon>
        <taxon>Aurantimonadaceae</taxon>
        <taxon>Aurantimonas</taxon>
    </lineage>
</organism>
<keyword evidence="8" id="KW-1185">Reference proteome</keyword>
<dbReference type="InterPro" id="IPR015421">
    <property type="entry name" value="PyrdxlP-dep_Trfase_major"/>
</dbReference>
<proteinExistence type="inferred from homology"/>
<dbReference type="InterPro" id="IPR036388">
    <property type="entry name" value="WH-like_DNA-bd_sf"/>
</dbReference>
<dbReference type="SUPFAM" id="SSF46785">
    <property type="entry name" value="Winged helix' DNA-binding domain"/>
    <property type="match status" value="1"/>
</dbReference>
<reference evidence="7 8" key="1">
    <citation type="journal article" date="2008" name="Appl. Environ. Microbiol.">
        <title>Genomic insights into Mn(II) oxidation by the marine alphaproteobacterium Aurantimonas sp. strain SI85-9A1.</title>
        <authorList>
            <person name="Dick G.J."/>
            <person name="Podell S."/>
            <person name="Johnson H.A."/>
            <person name="Rivera-Espinoza Y."/>
            <person name="Bernier-Latmani R."/>
            <person name="McCarthy J.K."/>
            <person name="Torpey J.W."/>
            <person name="Clement B.G."/>
            <person name="Gaasterland T."/>
            <person name="Tebo B.M."/>
        </authorList>
    </citation>
    <scope>NUCLEOTIDE SEQUENCE [LARGE SCALE GENOMIC DNA]</scope>
    <source>
        <strain evidence="7 8">SI85-9A1</strain>
    </source>
</reference>
<dbReference type="SMART" id="SM00345">
    <property type="entry name" value="HTH_GNTR"/>
    <property type="match status" value="1"/>
</dbReference>
<name>Q1YMJ0_AURMS</name>
<dbReference type="PANTHER" id="PTHR46577:SF1">
    <property type="entry name" value="HTH-TYPE TRANSCRIPTIONAL REGULATORY PROTEIN GABR"/>
    <property type="match status" value="1"/>
</dbReference>
<comment type="caution">
    <text evidence="7">The sequence shown here is derived from an EMBL/GenBank/DDBJ whole genome shotgun (WGS) entry which is preliminary data.</text>
</comment>
<evidence type="ECO:0000256" key="4">
    <source>
        <dbReference type="ARBA" id="ARBA00023125"/>
    </source>
</evidence>
<dbReference type="InterPro" id="IPR051446">
    <property type="entry name" value="HTH_trans_reg/aminotransferase"/>
</dbReference>
<dbReference type="BioCyc" id="AURANTIMONAS:SI859A1_02207-MONOMER"/>
<dbReference type="GO" id="GO:0003700">
    <property type="term" value="F:DNA-binding transcription factor activity"/>
    <property type="evidence" value="ECO:0007669"/>
    <property type="project" value="InterPro"/>
</dbReference>
<evidence type="ECO:0000313" key="8">
    <source>
        <dbReference type="Proteomes" id="UP000000321"/>
    </source>
</evidence>
<evidence type="ECO:0000256" key="1">
    <source>
        <dbReference type="ARBA" id="ARBA00005384"/>
    </source>
</evidence>
<dbReference type="HOGENOM" id="CLU_017584_0_0_5"/>
<keyword evidence="4" id="KW-0238">DNA-binding</keyword>
<dbReference type="PANTHER" id="PTHR46577">
    <property type="entry name" value="HTH-TYPE TRANSCRIPTIONAL REGULATORY PROTEIN GABR"/>
    <property type="match status" value="1"/>
</dbReference>
<dbReference type="InterPro" id="IPR036390">
    <property type="entry name" value="WH_DNA-bd_sf"/>
</dbReference>
<feature type="domain" description="HTH gntR-type" evidence="6">
    <location>
        <begin position="10"/>
        <end position="78"/>
    </location>
</feature>
<evidence type="ECO:0000256" key="3">
    <source>
        <dbReference type="ARBA" id="ARBA00023015"/>
    </source>
</evidence>
<keyword evidence="2" id="KW-0663">Pyridoxal phosphate</keyword>
<dbReference type="Pfam" id="PF00155">
    <property type="entry name" value="Aminotran_1_2"/>
    <property type="match status" value="1"/>
</dbReference>
<dbReference type="Proteomes" id="UP000000321">
    <property type="component" value="Unassembled WGS sequence"/>
</dbReference>
<evidence type="ECO:0000256" key="2">
    <source>
        <dbReference type="ARBA" id="ARBA00022898"/>
    </source>
</evidence>
<dbReference type="OrthoDB" id="9794015at2"/>
<gene>
    <name evidence="7" type="ORF">SI859A1_02207</name>
</gene>
<comment type="similarity">
    <text evidence="1">In the C-terminal section; belongs to the class-I pyridoxal-phosphate-dependent aminotransferase family.</text>
</comment>
<evidence type="ECO:0000313" key="7">
    <source>
        <dbReference type="EMBL" id="EAS51391.1"/>
    </source>
</evidence>
<dbReference type="InterPro" id="IPR004839">
    <property type="entry name" value="Aminotransferase_I/II_large"/>
</dbReference>
<dbReference type="Gene3D" id="3.40.640.10">
    <property type="entry name" value="Type I PLP-dependent aspartate aminotransferase-like (Major domain)"/>
    <property type="match status" value="1"/>
</dbReference>
<dbReference type="GO" id="GO:0030170">
    <property type="term" value="F:pyridoxal phosphate binding"/>
    <property type="evidence" value="ECO:0007669"/>
    <property type="project" value="InterPro"/>
</dbReference>
<dbReference type="Gene3D" id="3.90.1150.10">
    <property type="entry name" value="Aspartate Aminotransferase, domain 1"/>
    <property type="match status" value="1"/>
</dbReference>
<dbReference type="InterPro" id="IPR000524">
    <property type="entry name" value="Tscrpt_reg_HTH_GntR"/>
</dbReference>
<dbReference type="CDD" id="cd07377">
    <property type="entry name" value="WHTH_GntR"/>
    <property type="match status" value="1"/>
</dbReference>
<dbReference type="SUPFAM" id="SSF53383">
    <property type="entry name" value="PLP-dependent transferases"/>
    <property type="match status" value="1"/>
</dbReference>
<dbReference type="Pfam" id="PF00392">
    <property type="entry name" value="GntR"/>
    <property type="match status" value="1"/>
</dbReference>
<accession>Q1YMJ0</accession>
<evidence type="ECO:0000259" key="6">
    <source>
        <dbReference type="PROSITE" id="PS50949"/>
    </source>
</evidence>
<dbReference type="InterPro" id="IPR015424">
    <property type="entry name" value="PyrdxlP-dep_Trfase"/>
</dbReference>
<sequence length="454" mass="48371">MWNSQYEYGLDDVASIVERIAQDIEAGVLRPGDRLPPQRELANGLGVKLSTISRAYREAAQRRLIGGEIGRGTYVLASSSDSRLFAPDVSAERLVDLSTNVPVAMPDDTALALLIDRFSPAERTQMTGYPGCALVHRAAEAVGDWMVWRGMTRRPATVVPCAGAHAALQALLVHATREGDAILVESLTFPGLKALARQLRLRLIPVELDGEGVTPEGLDAAARSSTARLAVLMPNLQNPTGAVMGDDRRRAIAGIAERRDLTIIEDDAYGSLSGRPPLAEDLGPRGIVVSSLSMTVMPGLRFGFVAGDHPMLAALKRNLHLTSWMMTPLSLLAGSAWIEDGTAAARTAWQADAVRERWRQMGQHLGPSDAVAAPHVWLGVDGDAEEAATRLRQCGVAVVPAETFASGRTFHSRVRASLTAAPTRADLDTALAILADFGARPAALPRAGGSTPAR</sequence>
<dbReference type="GO" id="GO:0003677">
    <property type="term" value="F:DNA binding"/>
    <property type="evidence" value="ECO:0007669"/>
    <property type="project" value="UniProtKB-KW"/>
</dbReference>
<protein>
    <submittedName>
        <fullName evidence="7">Putative transcriptional regulator, GntR</fullName>
    </submittedName>
</protein>
<keyword evidence="5" id="KW-0804">Transcription</keyword>
<dbReference type="CDD" id="cd00609">
    <property type="entry name" value="AAT_like"/>
    <property type="match status" value="1"/>
</dbReference>
<dbReference type="AlphaFoldDB" id="Q1YMJ0"/>